<sequence>MIIDEMGVPLQDKYYEVDSTIQLSCIVRAMRMPSSFHSVFWTHGDRILNYDVTRGGISVKTDLMNGGANSTLFVARVNKSDSGNYTCSISSAQFYTVTVHVLNGIDFVSGESYAELHHGTATISSPQWKFIGTMCFVICLLTSLWPQGEDIPIHFLKSRINR</sequence>
<dbReference type="EnsemblMetazoa" id="PPAI001389-RA">
    <property type="protein sequence ID" value="PPAI001389-PA"/>
    <property type="gene ID" value="PPAI001389"/>
</dbReference>
<dbReference type="GO" id="GO:0050808">
    <property type="term" value="P:synapse organization"/>
    <property type="evidence" value="ECO:0007669"/>
    <property type="project" value="TreeGrafter"/>
</dbReference>
<dbReference type="InterPro" id="IPR003598">
    <property type="entry name" value="Ig_sub2"/>
</dbReference>
<dbReference type="EMBL" id="AJVK01022559">
    <property type="status" value="NOT_ANNOTATED_CDS"/>
    <property type="molecule type" value="Genomic_DNA"/>
</dbReference>
<reference evidence="1" key="1">
    <citation type="submission" date="2022-08" db="UniProtKB">
        <authorList>
            <consortium name="EnsemblMetazoa"/>
        </authorList>
    </citation>
    <scope>IDENTIFICATION</scope>
    <source>
        <strain evidence="1">Israel</strain>
    </source>
</reference>
<evidence type="ECO:0000313" key="2">
    <source>
        <dbReference type="Proteomes" id="UP000092462"/>
    </source>
</evidence>
<dbReference type="Gene3D" id="2.60.40.10">
    <property type="entry name" value="Immunoglobulins"/>
    <property type="match status" value="1"/>
</dbReference>
<dbReference type="Pfam" id="PF13927">
    <property type="entry name" value="Ig_3"/>
    <property type="match status" value="1"/>
</dbReference>
<dbReference type="InterPro" id="IPR037448">
    <property type="entry name" value="Zig-8"/>
</dbReference>
<dbReference type="SMART" id="SM00408">
    <property type="entry name" value="IGc2"/>
    <property type="match status" value="1"/>
</dbReference>
<name>A0A1B0D216_PHLPP</name>
<dbReference type="PROSITE" id="PS50835">
    <property type="entry name" value="IG_LIKE"/>
    <property type="match status" value="1"/>
</dbReference>
<proteinExistence type="predicted"/>
<dbReference type="InterPro" id="IPR003599">
    <property type="entry name" value="Ig_sub"/>
</dbReference>
<dbReference type="SUPFAM" id="SSF48726">
    <property type="entry name" value="Immunoglobulin"/>
    <property type="match status" value="1"/>
</dbReference>
<dbReference type="SMART" id="SM00409">
    <property type="entry name" value="IG"/>
    <property type="match status" value="1"/>
</dbReference>
<dbReference type="InterPro" id="IPR013783">
    <property type="entry name" value="Ig-like_fold"/>
</dbReference>
<dbReference type="AlphaFoldDB" id="A0A1B0D216"/>
<dbReference type="PANTHER" id="PTHR23279:SF12">
    <property type="entry name" value="DEFECTIVE PROBOSCIS EXTENSION RESPONSE 14, ISOFORM A-RELATED"/>
    <property type="match status" value="1"/>
</dbReference>
<dbReference type="InterPro" id="IPR036179">
    <property type="entry name" value="Ig-like_dom_sf"/>
</dbReference>
<keyword evidence="2" id="KW-1185">Reference proteome</keyword>
<accession>A0A1B0D216</accession>
<organism evidence="1 2">
    <name type="scientific">Phlebotomus papatasi</name>
    <name type="common">Sandfly</name>
    <dbReference type="NCBI Taxonomy" id="29031"/>
    <lineage>
        <taxon>Eukaryota</taxon>
        <taxon>Metazoa</taxon>
        <taxon>Ecdysozoa</taxon>
        <taxon>Arthropoda</taxon>
        <taxon>Hexapoda</taxon>
        <taxon>Insecta</taxon>
        <taxon>Pterygota</taxon>
        <taxon>Neoptera</taxon>
        <taxon>Endopterygota</taxon>
        <taxon>Diptera</taxon>
        <taxon>Nematocera</taxon>
        <taxon>Psychodoidea</taxon>
        <taxon>Psychodidae</taxon>
        <taxon>Phlebotomus</taxon>
        <taxon>Phlebotomus</taxon>
    </lineage>
</organism>
<dbReference type="GO" id="GO:0032589">
    <property type="term" value="C:neuron projection membrane"/>
    <property type="evidence" value="ECO:0007669"/>
    <property type="project" value="TreeGrafter"/>
</dbReference>
<dbReference type="VEuPathDB" id="VectorBase:PPAI001389"/>
<dbReference type="PANTHER" id="PTHR23279">
    <property type="entry name" value="DEFECTIVE PROBOSCIS EXTENSION RESPONSE DPR -RELATED"/>
    <property type="match status" value="1"/>
</dbReference>
<dbReference type="CDD" id="cd00096">
    <property type="entry name" value="Ig"/>
    <property type="match status" value="1"/>
</dbReference>
<dbReference type="InterPro" id="IPR007110">
    <property type="entry name" value="Ig-like_dom"/>
</dbReference>
<dbReference type="Proteomes" id="UP000092462">
    <property type="component" value="Unassembled WGS sequence"/>
</dbReference>
<dbReference type="VEuPathDB" id="VectorBase:PPAPM1_004034"/>
<dbReference type="EMBL" id="AJVK01022560">
    <property type="status" value="NOT_ANNOTATED_CDS"/>
    <property type="molecule type" value="Genomic_DNA"/>
</dbReference>
<protein>
    <submittedName>
        <fullName evidence="1">Uncharacterized protein</fullName>
    </submittedName>
</protein>
<evidence type="ECO:0000313" key="1">
    <source>
        <dbReference type="EnsemblMetazoa" id="PPAI001389-PA"/>
    </source>
</evidence>